<feature type="transmembrane region" description="Helical" evidence="10">
    <location>
        <begin position="333"/>
        <end position="350"/>
    </location>
</feature>
<evidence type="ECO:0000256" key="6">
    <source>
        <dbReference type="ARBA" id="ARBA00022801"/>
    </source>
</evidence>
<feature type="transmembrane region" description="Helical" evidence="10">
    <location>
        <begin position="65"/>
        <end position="85"/>
    </location>
</feature>
<dbReference type="EMBL" id="JBAFSM010000044">
    <property type="protein sequence ID" value="MEG3439265.1"/>
    <property type="molecule type" value="Genomic_DNA"/>
</dbReference>
<feature type="transmembrane region" description="Helical" evidence="10">
    <location>
        <begin position="92"/>
        <end position="111"/>
    </location>
</feature>
<evidence type="ECO:0000259" key="11">
    <source>
        <dbReference type="Pfam" id="PF02163"/>
    </source>
</evidence>
<sequence length="549" mass="60556">MFKVRSRDRRGLHCSTIDDRGGSLLKRESIKRVDMEIWLIGIGILGAFTYVIVKNSVSKITKTPIWLLWLVLMSPPLIVTGWIIIHEGKVPMPLPVFIGLCVLSLMLYWWIVRLGRVPPTEKEVNAVEKVPNTPDLALEALDTAAKNPITRPITPEEEKSLRDCFPWGVYYLQNIDYRPQAILCRGKLRSVPDEAYKIVKGNVERVFSDRFLVLFQESFQGQPFFALIANPWAKNAESPVEEKLSRPGISVILLLLTLFTTTIVGMEFSGVTTEQVETTLELFGDGFTLPALDANLALIARGLPYSLALLVILGVHEMSHYLAALQYKIRATLPYFIPVPFFLGTFGAFIQMRSPTPHRKALFDVAVAGPLGGFLIAVPLLLWGLSLSEVVPIDAQSGLLDFETLNPRFSFLLSILAKIALGSRLVVGQAIDLHPLAVAGYVGIIVTALNLMPVGQLDGGHIVHAIYGTKTAIVVGQLTRLLMFILAFVQPDFLLWAIILLLMPAADQPALDDVTELDNKRDALGLVSLALLLLILLPLPGAVATWFGM</sequence>
<dbReference type="PANTHER" id="PTHR31412:SF0">
    <property type="entry name" value="ZINC METALLOPROTEASE EGY1, CHLOROPLASTIC-RELATED"/>
    <property type="match status" value="1"/>
</dbReference>
<feature type="transmembrane region" description="Helical" evidence="10">
    <location>
        <begin position="433"/>
        <end position="452"/>
    </location>
</feature>
<feature type="transmembrane region" description="Helical" evidence="10">
    <location>
        <begin position="481"/>
        <end position="502"/>
    </location>
</feature>
<feature type="transmembrane region" description="Helical" evidence="10">
    <location>
        <begin position="292"/>
        <end position="313"/>
    </location>
</feature>
<dbReference type="GO" id="GO:0008233">
    <property type="term" value="F:peptidase activity"/>
    <property type="evidence" value="ECO:0007669"/>
    <property type="project" value="UniProtKB-KW"/>
</dbReference>
<keyword evidence="9 10" id="KW-0472">Membrane</keyword>
<feature type="domain" description="Peptidase M50" evidence="11">
    <location>
        <begin position="306"/>
        <end position="469"/>
    </location>
</feature>
<evidence type="ECO:0000313" key="13">
    <source>
        <dbReference type="Proteomes" id="UP001328733"/>
    </source>
</evidence>
<comment type="subcellular location">
    <subcellularLocation>
        <location evidence="2">Membrane</location>
        <topology evidence="2">Multi-pass membrane protein</topology>
    </subcellularLocation>
</comment>
<keyword evidence="6" id="KW-0378">Hydrolase</keyword>
<feature type="transmembrane region" description="Helical" evidence="10">
    <location>
        <begin position="405"/>
        <end position="421"/>
    </location>
</feature>
<feature type="transmembrane region" description="Helical" evidence="10">
    <location>
        <begin position="35"/>
        <end position="53"/>
    </location>
</feature>
<feature type="transmembrane region" description="Helical" evidence="10">
    <location>
        <begin position="362"/>
        <end position="385"/>
    </location>
</feature>
<dbReference type="GO" id="GO:0006508">
    <property type="term" value="P:proteolysis"/>
    <property type="evidence" value="ECO:0007669"/>
    <property type="project" value="UniProtKB-KW"/>
</dbReference>
<dbReference type="Pfam" id="PF02163">
    <property type="entry name" value="Peptidase_M50"/>
    <property type="match status" value="1"/>
</dbReference>
<keyword evidence="4 12" id="KW-0645">Protease</keyword>
<evidence type="ECO:0000256" key="1">
    <source>
        <dbReference type="ARBA" id="ARBA00001947"/>
    </source>
</evidence>
<comment type="similarity">
    <text evidence="3">Belongs to the peptidase M50B family.</text>
</comment>
<keyword evidence="5 10" id="KW-0812">Transmembrane</keyword>
<accession>A0AAW9QQV3</accession>
<protein>
    <submittedName>
        <fullName evidence="12">Site-2 protease family protein</fullName>
    </submittedName>
</protein>
<feature type="transmembrane region" description="Helical" evidence="10">
    <location>
        <begin position="523"/>
        <end position="547"/>
    </location>
</feature>
<dbReference type="CDD" id="cd06160">
    <property type="entry name" value="S2P-M50_like_2"/>
    <property type="match status" value="1"/>
</dbReference>
<proteinExistence type="inferred from homology"/>
<reference evidence="12 13" key="1">
    <citation type="submission" date="2024-01" db="EMBL/GenBank/DDBJ databases">
        <title>Genomic insights into the taxonomy and metabolism of the cyanobacterium Pannus brasiliensis CCIBt3594.</title>
        <authorList>
            <person name="Machado M."/>
            <person name="Botero N.B."/>
            <person name="Andreote A.P.D."/>
            <person name="Feitosa A.M.T."/>
            <person name="Popin R."/>
            <person name="Sivonen K."/>
            <person name="Fiore M.F."/>
        </authorList>
    </citation>
    <scope>NUCLEOTIDE SEQUENCE [LARGE SCALE GENOMIC DNA]</scope>
    <source>
        <strain evidence="12 13">CCIBt3594</strain>
    </source>
</reference>
<evidence type="ECO:0000256" key="8">
    <source>
        <dbReference type="ARBA" id="ARBA00022989"/>
    </source>
</evidence>
<dbReference type="InterPro" id="IPR044838">
    <property type="entry name" value="EGY1-like"/>
</dbReference>
<evidence type="ECO:0000256" key="9">
    <source>
        <dbReference type="ARBA" id="ARBA00023136"/>
    </source>
</evidence>
<evidence type="ECO:0000256" key="2">
    <source>
        <dbReference type="ARBA" id="ARBA00004141"/>
    </source>
</evidence>
<feature type="transmembrane region" description="Helical" evidence="10">
    <location>
        <begin position="249"/>
        <end position="271"/>
    </location>
</feature>
<evidence type="ECO:0000313" key="12">
    <source>
        <dbReference type="EMBL" id="MEG3439265.1"/>
    </source>
</evidence>
<organism evidence="12 13">
    <name type="scientific">Pannus brasiliensis CCIBt3594</name>
    <dbReference type="NCBI Taxonomy" id="1427578"/>
    <lineage>
        <taxon>Bacteria</taxon>
        <taxon>Bacillati</taxon>
        <taxon>Cyanobacteriota</taxon>
        <taxon>Cyanophyceae</taxon>
        <taxon>Oscillatoriophycideae</taxon>
        <taxon>Chroococcales</taxon>
        <taxon>Microcystaceae</taxon>
        <taxon>Pannus</taxon>
    </lineage>
</organism>
<comment type="cofactor">
    <cofactor evidence="1">
        <name>Zn(2+)</name>
        <dbReference type="ChEBI" id="CHEBI:29105"/>
    </cofactor>
</comment>
<keyword evidence="7" id="KW-0809">Transit peptide</keyword>
<gene>
    <name evidence="12" type="ORF">V0288_19220</name>
</gene>
<dbReference type="GO" id="GO:0016020">
    <property type="term" value="C:membrane"/>
    <property type="evidence" value="ECO:0007669"/>
    <property type="project" value="UniProtKB-SubCell"/>
</dbReference>
<dbReference type="Proteomes" id="UP001328733">
    <property type="component" value="Unassembled WGS sequence"/>
</dbReference>
<dbReference type="InterPro" id="IPR008915">
    <property type="entry name" value="Peptidase_M50"/>
</dbReference>
<evidence type="ECO:0000256" key="10">
    <source>
        <dbReference type="SAM" id="Phobius"/>
    </source>
</evidence>
<comment type="caution">
    <text evidence="12">The sequence shown here is derived from an EMBL/GenBank/DDBJ whole genome shotgun (WGS) entry which is preliminary data.</text>
</comment>
<dbReference type="PANTHER" id="PTHR31412">
    <property type="entry name" value="ZINC METALLOPROTEASE EGY1"/>
    <property type="match status" value="1"/>
</dbReference>
<evidence type="ECO:0000256" key="7">
    <source>
        <dbReference type="ARBA" id="ARBA00022946"/>
    </source>
</evidence>
<keyword evidence="8 10" id="KW-1133">Transmembrane helix</keyword>
<evidence type="ECO:0000256" key="3">
    <source>
        <dbReference type="ARBA" id="ARBA00007931"/>
    </source>
</evidence>
<dbReference type="AlphaFoldDB" id="A0AAW9QQV3"/>
<name>A0AAW9QQV3_9CHRO</name>
<keyword evidence="13" id="KW-1185">Reference proteome</keyword>
<evidence type="ECO:0000256" key="4">
    <source>
        <dbReference type="ARBA" id="ARBA00022670"/>
    </source>
</evidence>
<evidence type="ECO:0000256" key="5">
    <source>
        <dbReference type="ARBA" id="ARBA00022692"/>
    </source>
</evidence>